<accession>A0A1Q9DHT1</accession>
<dbReference type="Proteomes" id="UP000186817">
    <property type="component" value="Unassembled WGS sequence"/>
</dbReference>
<evidence type="ECO:0000256" key="6">
    <source>
        <dbReference type="SAM" id="SignalP"/>
    </source>
</evidence>
<feature type="domain" description="Serine/threonine specific protein phosphatases" evidence="7">
    <location>
        <begin position="908"/>
        <end position="913"/>
    </location>
</feature>
<evidence type="ECO:0000256" key="2">
    <source>
        <dbReference type="ARBA" id="ARBA00022723"/>
    </source>
</evidence>
<dbReference type="InterPro" id="IPR051134">
    <property type="entry name" value="PPP_phosphatase"/>
</dbReference>
<dbReference type="EC" id="3.1.3.16" evidence="4"/>
<feature type="signal peptide" evidence="6">
    <location>
        <begin position="1"/>
        <end position="20"/>
    </location>
</feature>
<keyword evidence="6" id="KW-0732">Signal</keyword>
<dbReference type="Pfam" id="PF00149">
    <property type="entry name" value="Metallophos"/>
    <property type="match status" value="1"/>
</dbReference>
<evidence type="ECO:0000256" key="4">
    <source>
        <dbReference type="RuleBase" id="RU004273"/>
    </source>
</evidence>
<dbReference type="EMBL" id="LSRX01000532">
    <property type="protein sequence ID" value="OLP94709.1"/>
    <property type="molecule type" value="Genomic_DNA"/>
</dbReference>
<comment type="catalytic activity">
    <reaction evidence="4">
        <text>O-phospho-L-threonyl-[protein] + H2O = L-threonyl-[protein] + phosphate</text>
        <dbReference type="Rhea" id="RHEA:47004"/>
        <dbReference type="Rhea" id="RHEA-COMP:11060"/>
        <dbReference type="Rhea" id="RHEA-COMP:11605"/>
        <dbReference type="ChEBI" id="CHEBI:15377"/>
        <dbReference type="ChEBI" id="CHEBI:30013"/>
        <dbReference type="ChEBI" id="CHEBI:43474"/>
        <dbReference type="ChEBI" id="CHEBI:61977"/>
        <dbReference type="EC" id="3.1.3.16"/>
    </reaction>
</comment>
<dbReference type="SUPFAM" id="SSF56300">
    <property type="entry name" value="Metallo-dependent phosphatases"/>
    <property type="match status" value="1"/>
</dbReference>
<comment type="cofactor">
    <cofactor evidence="1">
        <name>Mn(2+)</name>
        <dbReference type="ChEBI" id="CHEBI:29035"/>
    </cofactor>
</comment>
<dbReference type="PANTHER" id="PTHR45668">
    <property type="entry name" value="SERINE/THREONINE-PROTEIN PHOSPHATASE 5-RELATED"/>
    <property type="match status" value="1"/>
</dbReference>
<organism evidence="8 9">
    <name type="scientific">Symbiodinium microadriaticum</name>
    <name type="common">Dinoflagellate</name>
    <name type="synonym">Zooxanthella microadriatica</name>
    <dbReference type="NCBI Taxonomy" id="2951"/>
    <lineage>
        <taxon>Eukaryota</taxon>
        <taxon>Sar</taxon>
        <taxon>Alveolata</taxon>
        <taxon>Dinophyceae</taxon>
        <taxon>Suessiales</taxon>
        <taxon>Symbiodiniaceae</taxon>
        <taxon>Symbiodinium</taxon>
    </lineage>
</organism>
<name>A0A1Q9DHT1_SYMMI</name>
<proteinExistence type="inferred from homology"/>
<dbReference type="AlphaFoldDB" id="A0A1Q9DHT1"/>
<dbReference type="InterPro" id="IPR006186">
    <property type="entry name" value="Ser/Thr-sp_prot-phosphatase"/>
</dbReference>
<sequence>MARAGRTSAVLGLGAAAALAPGFLLPAEPAPRQTVPAAAEASAPLSAAPRPSAAPAVTVGLGVAAIAAARHRKAKDVRCSRVVRQAERPLRPRDRADGHGWVKEDPDFNAANDAGITATHTVELKKRPSGIKRYTHGLEGKGAMVMDMNEKARYPGDPLGQAAVAGVKKGYVVKTVNGQDVRSWDFEDIMDLLEDFIPDPDVQSTAAFKSGAQRARKHQAVDFPVTIEYVEMSPMEKSAAAAPAIPAGAWTPRLSGWSDEGRDCGDIAALVIPGGPTADAVVGHSVSTLKSELHPLCAAVSRLSHAMNSNLMPTYTYTTRTTTSSTSTTRPAARCTICRYLDLNIEEHNARSDILLLIIGDSSLYQSGGKHASYATAWGCYADAWKMKARAIDPRNVPTCEAKDPDFGRFCVQARILEGMQDLARQQQTLSELGLSQLPRWIFHVDSGTLPLSRRLDLRRFVFAGRHLVFSEEFHTGRILPGPYISSVSNHSALFFRAWEHRAMNSLQLHLLDWLGNELLYSGQTRGTLNNLTDSLLWVAKLYKNAQDAATHDVYTAAAKFVLGPRRQFRHLVILRRGLGFCAEASFPVNLTQAAILGQRFLCVQAPDVIQQLDPHCLETVFRCEAWLADCLGTSETNKDLLRSIRSYEPERMSLGMVNDVQDCWPDCPADVSARTWAEMDTGLSYNARCHPHQSRVGCCCNDFNIIEEHRAAQRADMYLLLILSSLVARGLAIPFQPSSSYVHVSAQVELTHLRQRFKKRSQIDLAKERQRAMAMPEPAPGYSGPRYAQASDVNDAWLQRLLQCQQQGQLLPKKDAYLLVLDVIRQLKSEQTLGRIQVNPGQKLTVFGDIHGQYFDFMNMLSMTGMPSVNTPFLFNGDFVDRGSWSVEVITMIFAMKMQNPNAIFMNRGNHEMLEANMIYGFAGEVGSKYDLDLFNLYSESFRNLPLLHLVNNQVLVVHAGIPGPRPRVWLPGQTHDPEDAVPVNLQACTLAEIASVDRYTELTPNSYKDAVDDAPRKEEKWETDTRMIIDFLWSDPRGGSGYGPSYRKSRGVFMFGPDVSDQFVRENNLKLVIRSHEVKADGYLQDHPSLMSVFSAPNYLDTGGNKGAFLQLSPGPDGNLQVTPTSFTAVPHPDLPPMYHQNYIAENHPHLTRQMKKKQVAQADDFGDSDFAGYQGPDEWEEVDAGASLNAR</sequence>
<dbReference type="InterPro" id="IPR004843">
    <property type="entry name" value="Calcineurin-like_PHP"/>
</dbReference>
<dbReference type="GO" id="GO:0004722">
    <property type="term" value="F:protein serine/threonine phosphatase activity"/>
    <property type="evidence" value="ECO:0007669"/>
    <property type="project" value="UniProtKB-EC"/>
</dbReference>
<feature type="chain" id="PRO_5012525544" description="Serine/threonine-protein phosphatase" evidence="6">
    <location>
        <begin position="21"/>
        <end position="1194"/>
    </location>
</feature>
<evidence type="ECO:0000259" key="7">
    <source>
        <dbReference type="PROSITE" id="PS00125"/>
    </source>
</evidence>
<dbReference type="OrthoDB" id="422326at2759"/>
<feature type="region of interest" description="Disordered" evidence="5">
    <location>
        <begin position="1162"/>
        <end position="1194"/>
    </location>
</feature>
<dbReference type="PROSITE" id="PS00125">
    <property type="entry name" value="SER_THR_PHOSPHATASE"/>
    <property type="match status" value="1"/>
</dbReference>
<reference evidence="8 9" key="1">
    <citation type="submission" date="2016-02" db="EMBL/GenBank/DDBJ databases">
        <title>Genome analysis of coral dinoflagellate symbionts highlights evolutionary adaptations to a symbiotic lifestyle.</title>
        <authorList>
            <person name="Aranda M."/>
            <person name="Li Y."/>
            <person name="Liew Y.J."/>
            <person name="Baumgarten S."/>
            <person name="Simakov O."/>
            <person name="Wilson M."/>
            <person name="Piel J."/>
            <person name="Ashoor H."/>
            <person name="Bougouffa S."/>
            <person name="Bajic V.B."/>
            <person name="Ryu T."/>
            <person name="Ravasi T."/>
            <person name="Bayer T."/>
            <person name="Micklem G."/>
            <person name="Kim H."/>
            <person name="Bhak J."/>
            <person name="Lajeunesse T.C."/>
            <person name="Voolstra C.R."/>
        </authorList>
    </citation>
    <scope>NUCLEOTIDE SEQUENCE [LARGE SCALE GENOMIC DNA]</scope>
    <source>
        <strain evidence="8 9">CCMP2467</strain>
    </source>
</reference>
<gene>
    <name evidence="8" type="primary">PP5</name>
    <name evidence="8" type="ORF">AK812_SmicGene23233</name>
</gene>
<dbReference type="SMART" id="SM00156">
    <property type="entry name" value="PP2Ac"/>
    <property type="match status" value="1"/>
</dbReference>
<keyword evidence="9" id="KW-1185">Reference proteome</keyword>
<comment type="similarity">
    <text evidence="4">Belongs to the PPP phosphatase family.</text>
</comment>
<dbReference type="InterPro" id="IPR029052">
    <property type="entry name" value="Metallo-depent_PP-like"/>
</dbReference>
<evidence type="ECO:0000256" key="3">
    <source>
        <dbReference type="ARBA" id="ARBA00023211"/>
    </source>
</evidence>
<keyword evidence="4" id="KW-0378">Hydrolase</keyword>
<protein>
    <recommendedName>
        <fullName evidence="4">Serine/threonine-protein phosphatase</fullName>
        <ecNumber evidence="4">3.1.3.16</ecNumber>
    </recommendedName>
</protein>
<evidence type="ECO:0000256" key="1">
    <source>
        <dbReference type="ARBA" id="ARBA00001936"/>
    </source>
</evidence>
<keyword evidence="2" id="KW-0479">Metal-binding</keyword>
<evidence type="ECO:0000313" key="9">
    <source>
        <dbReference type="Proteomes" id="UP000186817"/>
    </source>
</evidence>
<evidence type="ECO:0000313" key="8">
    <source>
        <dbReference type="EMBL" id="OLP94709.1"/>
    </source>
</evidence>
<comment type="caution">
    <text evidence="8">The sequence shown here is derived from an EMBL/GenBank/DDBJ whole genome shotgun (WGS) entry which is preliminary data.</text>
</comment>
<dbReference type="PANTHER" id="PTHR45668:SF5">
    <property type="entry name" value="SERINE_THREONINE-PROTEIN PHOSPHATASE 5"/>
    <property type="match status" value="1"/>
</dbReference>
<dbReference type="GO" id="GO:0046872">
    <property type="term" value="F:metal ion binding"/>
    <property type="evidence" value="ECO:0007669"/>
    <property type="project" value="UniProtKB-KW"/>
</dbReference>
<dbReference type="Gene3D" id="3.60.21.10">
    <property type="match status" value="1"/>
</dbReference>
<evidence type="ECO:0000256" key="5">
    <source>
        <dbReference type="SAM" id="MobiDB-lite"/>
    </source>
</evidence>
<dbReference type="PRINTS" id="PR00114">
    <property type="entry name" value="STPHPHTASE"/>
</dbReference>
<keyword evidence="3" id="KW-0464">Manganese</keyword>